<keyword evidence="1" id="KW-0812">Transmembrane</keyword>
<accession>A0A191YSL1</accession>
<evidence type="ECO:0000313" key="3">
    <source>
        <dbReference type="Proteomes" id="UP000078354"/>
    </source>
</evidence>
<protein>
    <submittedName>
        <fullName evidence="2">Uncharacterized protein</fullName>
    </submittedName>
</protein>
<dbReference type="OrthoDB" id="7032446at2"/>
<dbReference type="Proteomes" id="UP000078354">
    <property type="component" value="Chromosome"/>
</dbReference>
<proteinExistence type="predicted"/>
<evidence type="ECO:0000256" key="1">
    <source>
        <dbReference type="SAM" id="Phobius"/>
    </source>
</evidence>
<evidence type="ECO:0000313" key="2">
    <source>
        <dbReference type="EMBL" id="ANJ55754.1"/>
    </source>
</evidence>
<feature type="transmembrane region" description="Helical" evidence="1">
    <location>
        <begin position="53"/>
        <end position="75"/>
    </location>
</feature>
<dbReference type="AlphaFoldDB" id="A0A191YSL1"/>
<feature type="transmembrane region" description="Helical" evidence="1">
    <location>
        <begin position="20"/>
        <end position="41"/>
    </location>
</feature>
<dbReference type="KEGG" id="psil:PMA3_11585"/>
<dbReference type="RefSeq" id="WP_064677282.1">
    <property type="nucleotide sequence ID" value="NZ_CP014870.1"/>
</dbReference>
<reference evidence="2 3" key="1">
    <citation type="journal article" date="2018" name="Syst. Appl. Microbiol.">
        <title>Pseudomonas silesiensis sp. nov. strain A3T isolated from a biological pesticide sewage treatment plant and analysis of the complete genome sequence.</title>
        <authorList>
            <person name="Kaminski M.A."/>
            <person name="Furmanczyk E.M."/>
            <person name="Sobczak A."/>
            <person name="Dziembowski A."/>
            <person name="Lipinski L."/>
        </authorList>
    </citation>
    <scope>NUCLEOTIDE SEQUENCE [LARGE SCALE GENOMIC DNA]</scope>
    <source>
        <strain evidence="2 3">A3</strain>
    </source>
</reference>
<organism evidence="2 3">
    <name type="scientific">Pseudomonas silesiensis</name>
    <dbReference type="NCBI Taxonomy" id="1853130"/>
    <lineage>
        <taxon>Bacteria</taxon>
        <taxon>Pseudomonadati</taxon>
        <taxon>Pseudomonadota</taxon>
        <taxon>Gammaproteobacteria</taxon>
        <taxon>Pseudomonadales</taxon>
        <taxon>Pseudomonadaceae</taxon>
        <taxon>Pseudomonas</taxon>
    </lineage>
</organism>
<name>A0A191YSL1_9PSED</name>
<keyword evidence="3" id="KW-1185">Reference proteome</keyword>
<dbReference type="EMBL" id="CP014870">
    <property type="protein sequence ID" value="ANJ55754.1"/>
    <property type="molecule type" value="Genomic_DNA"/>
</dbReference>
<gene>
    <name evidence="2" type="ORF">PMA3_11585</name>
</gene>
<keyword evidence="1" id="KW-0472">Membrane</keyword>
<keyword evidence="1" id="KW-1133">Transmembrane helix</keyword>
<sequence length="408" mass="44524">MPIRLDKIPPLALRPQRPRFLLWLGLLLLFCLLGAGGTLLFGDKTLLQRPSDFWRMALSIPILVWCVLGFGRVLLHVGQQGAADGWDEAREVDMIRKIRQGRRSQQVLAVSLQTALRQPEDEPATQLEVLLSGTMALKSQASRLDGATLRHSCLSCDADENPEAILLSIWAQTLANLAPTLAQLPDDQPLALLLDTDIGLPDKQWRRVWRQAWRESGIRQCIEPVDGSGLAALDQWLDQRIGDRALLLVLAVQFAPQQPEGTAEAAVGLLFGNRLTQTTLAPIAYIHRPEQERKPTPDDLLYAARQALDWVPLESTSIERVWRVGIDAQRAVDFASVLSEVPMPVNKTGLCNLDAMLGHPGCASPWLAIAAGTQAIARGVGPQFIFSGGGAAAGLWGAVLMPVSALLK</sequence>
<feature type="transmembrane region" description="Helical" evidence="1">
    <location>
        <begin position="384"/>
        <end position="407"/>
    </location>
</feature>